<dbReference type="SUPFAM" id="SSF55785">
    <property type="entry name" value="PYP-like sensor domain (PAS domain)"/>
    <property type="match status" value="1"/>
</dbReference>
<sequence length="634" mass="72216">MYKIAYIVASEKMAAYAREILGEDAANGTVTPQTINLSHIMSEYRRLCAEGYEIILARGGTFQELLEVADSITVMEVRIQTSDILLTIKSAAKYNIDRIYAVLHRRIAADLEKTLSLLKIPVEVYRYETKSEMGVFLDHIPDQNAVVITSAIAEYQTSRTDLHIYPLLFRNATLTETVERAKNFLKQTRQEVQRINLMESILSNVKQGIIIFDSDNRICEVNGRAEQLLGLACDEMYRRLIEEVVPDMPRRRERKVCENHPVEMLCSFGGRTLNVIVSPFLYYRAEERYIVTLEDVTHIQDAERSVRRKLAKKGLTANYYFKDIITSDKNMKKLIARAKSIAGFEGSVLIHGENGTGKELFAQSIHNASSRRNGPFVAVNCAALTASLLESELFGYEGGAFTGARREGKAGLFELAHEGTIFLDEINSMPMELQGKILRVLEQKEVMRVGSDYMIPLDIRIIAASNQSLHKSIADGTFRKDLFYRLNTFEIHIPPLKERKGDVIRLFRRYLAEYEKKPEEELPQDPEFEELLKRHDWAGNVREVKNTALRYHAFHGDNSMGDILKNESSTGALVTDDLKIDMGALNHVVEELVLGSLMEKNFSKTEIARMLGISRQGLYKRLEKIKRDNHLSFD</sequence>
<keyword evidence="2" id="KW-0067">ATP-binding</keyword>
<dbReference type="SUPFAM" id="SSF46689">
    <property type="entry name" value="Homeodomain-like"/>
    <property type="match status" value="1"/>
</dbReference>
<evidence type="ECO:0000256" key="2">
    <source>
        <dbReference type="ARBA" id="ARBA00022840"/>
    </source>
</evidence>
<evidence type="ECO:0000259" key="6">
    <source>
        <dbReference type="PROSITE" id="PS50112"/>
    </source>
</evidence>
<dbReference type="Pfam" id="PF00158">
    <property type="entry name" value="Sigma54_activat"/>
    <property type="match status" value="1"/>
</dbReference>
<dbReference type="Gene3D" id="3.40.50.2300">
    <property type="match status" value="1"/>
</dbReference>
<dbReference type="InterPro" id="IPR010524">
    <property type="entry name" value="Sig_transdc_resp-reg_PrpR_N"/>
</dbReference>
<feature type="domain" description="PAS" evidence="6">
    <location>
        <begin position="194"/>
        <end position="239"/>
    </location>
</feature>
<accession>A0ABT2TMH7</accession>
<dbReference type="SMART" id="SM00091">
    <property type="entry name" value="PAS"/>
    <property type="match status" value="1"/>
</dbReference>
<dbReference type="InterPro" id="IPR003593">
    <property type="entry name" value="AAA+_ATPase"/>
</dbReference>
<evidence type="ECO:0000313" key="7">
    <source>
        <dbReference type="EMBL" id="MCU6762704.1"/>
    </source>
</evidence>
<keyword evidence="4" id="KW-0804">Transcription</keyword>
<evidence type="ECO:0000259" key="5">
    <source>
        <dbReference type="PROSITE" id="PS50045"/>
    </source>
</evidence>
<feature type="domain" description="Sigma-54 factor interaction" evidence="5">
    <location>
        <begin position="324"/>
        <end position="553"/>
    </location>
</feature>
<dbReference type="Proteomes" id="UP001652442">
    <property type="component" value="Unassembled WGS sequence"/>
</dbReference>
<keyword evidence="3" id="KW-0805">Transcription regulation</keyword>
<dbReference type="CDD" id="cd00009">
    <property type="entry name" value="AAA"/>
    <property type="match status" value="1"/>
</dbReference>
<dbReference type="InterPro" id="IPR035965">
    <property type="entry name" value="PAS-like_dom_sf"/>
</dbReference>
<dbReference type="Gene3D" id="3.40.50.300">
    <property type="entry name" value="P-loop containing nucleotide triphosphate hydrolases"/>
    <property type="match status" value="1"/>
</dbReference>
<dbReference type="InterPro" id="IPR000014">
    <property type="entry name" value="PAS"/>
</dbReference>
<evidence type="ECO:0000256" key="4">
    <source>
        <dbReference type="ARBA" id="ARBA00023163"/>
    </source>
</evidence>
<dbReference type="InterPro" id="IPR002078">
    <property type="entry name" value="Sigma_54_int"/>
</dbReference>
<dbReference type="InterPro" id="IPR058031">
    <property type="entry name" value="AAA_lid_NorR"/>
</dbReference>
<dbReference type="Pfam" id="PF02954">
    <property type="entry name" value="HTH_8"/>
    <property type="match status" value="1"/>
</dbReference>
<dbReference type="PROSITE" id="PS50112">
    <property type="entry name" value="PAS"/>
    <property type="match status" value="1"/>
</dbReference>
<evidence type="ECO:0000313" key="8">
    <source>
        <dbReference type="Proteomes" id="UP001652442"/>
    </source>
</evidence>
<proteinExistence type="predicted"/>
<dbReference type="PANTHER" id="PTHR32071:SF57">
    <property type="entry name" value="C4-DICARBOXYLATE TRANSPORT TRANSCRIPTIONAL REGULATORY PROTEIN DCTD"/>
    <property type="match status" value="1"/>
</dbReference>
<dbReference type="PROSITE" id="PS00676">
    <property type="entry name" value="SIGMA54_INTERACT_2"/>
    <property type="match status" value="1"/>
</dbReference>
<protein>
    <submittedName>
        <fullName evidence="7">Sigma 54-interacting transcriptional regulator</fullName>
    </submittedName>
</protein>
<dbReference type="Gene3D" id="3.40.50.10660">
    <property type="entry name" value="PrpR receptor domain-like"/>
    <property type="match status" value="1"/>
</dbReference>
<dbReference type="SMART" id="SM00382">
    <property type="entry name" value="AAA"/>
    <property type="match status" value="1"/>
</dbReference>
<dbReference type="PROSITE" id="PS50045">
    <property type="entry name" value="SIGMA54_INTERACT_4"/>
    <property type="match status" value="1"/>
</dbReference>
<organism evidence="7 8">
    <name type="scientific">Brotonthovivens ammoniilytica</name>
    <dbReference type="NCBI Taxonomy" id="2981725"/>
    <lineage>
        <taxon>Bacteria</taxon>
        <taxon>Bacillati</taxon>
        <taxon>Bacillota</taxon>
        <taxon>Clostridia</taxon>
        <taxon>Lachnospirales</taxon>
        <taxon>Lachnospiraceae</taxon>
        <taxon>Brotonthovivens</taxon>
    </lineage>
</organism>
<comment type="caution">
    <text evidence="7">The sequence shown here is derived from an EMBL/GenBank/DDBJ whole genome shotgun (WGS) entry which is preliminary data.</text>
</comment>
<dbReference type="InterPro" id="IPR027417">
    <property type="entry name" value="P-loop_NTPase"/>
</dbReference>
<dbReference type="Pfam" id="PF06506">
    <property type="entry name" value="PrpR_N"/>
    <property type="match status" value="1"/>
</dbReference>
<dbReference type="InterPro" id="IPR009057">
    <property type="entry name" value="Homeodomain-like_sf"/>
</dbReference>
<keyword evidence="8" id="KW-1185">Reference proteome</keyword>
<dbReference type="SUPFAM" id="SSF52540">
    <property type="entry name" value="P-loop containing nucleoside triphosphate hydrolases"/>
    <property type="match status" value="1"/>
</dbReference>
<evidence type="ECO:0000256" key="3">
    <source>
        <dbReference type="ARBA" id="ARBA00023015"/>
    </source>
</evidence>
<reference evidence="7 8" key="1">
    <citation type="journal article" date="2021" name="ISME Commun">
        <title>Automated analysis of genomic sequences facilitates high-throughput and comprehensive description of bacteria.</title>
        <authorList>
            <person name="Hitch T.C.A."/>
        </authorList>
    </citation>
    <scope>NUCLEOTIDE SEQUENCE [LARGE SCALE GENOMIC DNA]</scope>
    <source>
        <strain evidence="7 8">Sanger_109</strain>
    </source>
</reference>
<dbReference type="Pfam" id="PF13188">
    <property type="entry name" value="PAS_8"/>
    <property type="match status" value="1"/>
</dbReference>
<dbReference type="Pfam" id="PF25601">
    <property type="entry name" value="AAA_lid_14"/>
    <property type="match status" value="1"/>
</dbReference>
<dbReference type="CDD" id="cd00130">
    <property type="entry name" value="PAS"/>
    <property type="match status" value="1"/>
</dbReference>
<dbReference type="SUPFAM" id="SSF159800">
    <property type="entry name" value="PrpR receptor domain-like"/>
    <property type="match status" value="1"/>
</dbReference>
<dbReference type="Gene3D" id="1.10.8.60">
    <property type="match status" value="1"/>
</dbReference>
<name>A0ABT2TMH7_9FIRM</name>
<dbReference type="Gene3D" id="3.30.450.20">
    <property type="entry name" value="PAS domain"/>
    <property type="match status" value="1"/>
</dbReference>
<keyword evidence="1" id="KW-0547">Nucleotide-binding</keyword>
<evidence type="ECO:0000256" key="1">
    <source>
        <dbReference type="ARBA" id="ARBA00022741"/>
    </source>
</evidence>
<dbReference type="EMBL" id="JAOQJQ010000004">
    <property type="protein sequence ID" value="MCU6762704.1"/>
    <property type="molecule type" value="Genomic_DNA"/>
</dbReference>
<dbReference type="Gene3D" id="1.10.10.60">
    <property type="entry name" value="Homeodomain-like"/>
    <property type="match status" value="1"/>
</dbReference>
<dbReference type="InterPro" id="IPR025943">
    <property type="entry name" value="Sigma_54_int_dom_ATP-bd_2"/>
</dbReference>
<dbReference type="NCBIfam" id="TIGR00229">
    <property type="entry name" value="sensory_box"/>
    <property type="match status" value="1"/>
</dbReference>
<dbReference type="InterPro" id="IPR002197">
    <property type="entry name" value="HTH_Fis"/>
</dbReference>
<dbReference type="RefSeq" id="WP_262591167.1">
    <property type="nucleotide sequence ID" value="NZ_JAOQJQ010000004.1"/>
</dbReference>
<gene>
    <name evidence="7" type="ORF">OCV88_10200</name>
</gene>
<dbReference type="PANTHER" id="PTHR32071">
    <property type="entry name" value="TRANSCRIPTIONAL REGULATORY PROTEIN"/>
    <property type="match status" value="1"/>
</dbReference>